<dbReference type="EMBL" id="UATL01000001">
    <property type="protein sequence ID" value="SPY27684.1"/>
    <property type="molecule type" value="Genomic_DNA"/>
</dbReference>
<dbReference type="Proteomes" id="UP000251647">
    <property type="component" value="Unassembled WGS sequence"/>
</dbReference>
<sequence>MNSFLSSNTLLSNKWIALVLVVIMVVITKPAFAMSASGQHVMHDNSHAPIAHTQQMQHHDQSHAMMTDCARHLSDQSKSDNCCDDMTQCHVVTGVLPTANYAFSSPTSTTQLSTYHFETPVSPCENLYRPPIA</sequence>
<protein>
    <submittedName>
        <fullName evidence="1">Uncharacterized protein</fullName>
    </submittedName>
</protein>
<accession>A0A2T3QQ88</accession>
<dbReference type="RefSeq" id="WP_036764199.1">
    <property type="nucleotide sequence ID" value="NZ_CP099545.1"/>
</dbReference>
<evidence type="ECO:0000313" key="2">
    <source>
        <dbReference type="Proteomes" id="UP000251647"/>
    </source>
</evidence>
<proteinExistence type="predicted"/>
<gene>
    <name evidence="1" type="ORF">NCTC11647_00743</name>
</gene>
<organism evidence="1 2">
    <name type="scientific">Photobacterium damselae</name>
    <dbReference type="NCBI Taxonomy" id="38293"/>
    <lineage>
        <taxon>Bacteria</taxon>
        <taxon>Pseudomonadati</taxon>
        <taxon>Pseudomonadota</taxon>
        <taxon>Gammaproteobacteria</taxon>
        <taxon>Vibrionales</taxon>
        <taxon>Vibrionaceae</taxon>
        <taxon>Photobacterium</taxon>
    </lineage>
</organism>
<name>A0A2T3QQ88_PHODM</name>
<reference evidence="1 2" key="1">
    <citation type="submission" date="2018-06" db="EMBL/GenBank/DDBJ databases">
        <authorList>
            <consortium name="Pathogen Informatics"/>
            <person name="Doyle S."/>
        </authorList>
    </citation>
    <scope>NUCLEOTIDE SEQUENCE [LARGE SCALE GENOMIC DNA]</scope>
    <source>
        <strain evidence="1 2">NCTC11647</strain>
    </source>
</reference>
<dbReference type="AlphaFoldDB" id="A0A2T3QQ88"/>
<evidence type="ECO:0000313" key="1">
    <source>
        <dbReference type="EMBL" id="SPY27684.1"/>
    </source>
</evidence>